<dbReference type="VEuPathDB" id="FungiDB:DEHA2F18128g"/>
<dbReference type="GO" id="GO:0005634">
    <property type="term" value="C:nucleus"/>
    <property type="evidence" value="ECO:0007669"/>
    <property type="project" value="TreeGrafter"/>
</dbReference>
<dbReference type="OrthoDB" id="1751210at2759"/>
<organism evidence="3 4">
    <name type="scientific">Debaryomyces hansenii (strain ATCC 36239 / CBS 767 / BCRC 21394 / JCM 1990 / NBRC 0083 / IGC 2968)</name>
    <name type="common">Yeast</name>
    <name type="synonym">Torulaspora hansenii</name>
    <dbReference type="NCBI Taxonomy" id="284592"/>
    <lineage>
        <taxon>Eukaryota</taxon>
        <taxon>Fungi</taxon>
        <taxon>Dikarya</taxon>
        <taxon>Ascomycota</taxon>
        <taxon>Saccharomycotina</taxon>
        <taxon>Pichiomycetes</taxon>
        <taxon>Debaryomycetaceae</taxon>
        <taxon>Debaryomyces</taxon>
    </lineage>
</organism>
<reference evidence="3 4" key="1">
    <citation type="journal article" date="2004" name="Nature">
        <title>Genome evolution in yeasts.</title>
        <authorList>
            <consortium name="Genolevures"/>
            <person name="Dujon B."/>
            <person name="Sherman D."/>
            <person name="Fischer G."/>
            <person name="Durrens P."/>
            <person name="Casaregola S."/>
            <person name="Lafontaine I."/>
            <person name="de Montigny J."/>
            <person name="Marck C."/>
            <person name="Neuveglise C."/>
            <person name="Talla E."/>
            <person name="Goffard N."/>
            <person name="Frangeul L."/>
            <person name="Aigle M."/>
            <person name="Anthouard V."/>
            <person name="Babour A."/>
            <person name="Barbe V."/>
            <person name="Barnay S."/>
            <person name="Blanchin S."/>
            <person name="Beckerich J.M."/>
            <person name="Beyne E."/>
            <person name="Bleykasten C."/>
            <person name="Boisrame A."/>
            <person name="Boyer J."/>
            <person name="Cattolico L."/>
            <person name="Confanioleri F."/>
            <person name="de Daruvar A."/>
            <person name="Despons L."/>
            <person name="Fabre E."/>
            <person name="Fairhead C."/>
            <person name="Ferry-Dumazet H."/>
            <person name="Groppi A."/>
            <person name="Hantraye F."/>
            <person name="Hennequin C."/>
            <person name="Jauniaux N."/>
            <person name="Joyet P."/>
            <person name="Kachouri R."/>
            <person name="Kerrest A."/>
            <person name="Koszul R."/>
            <person name="Lemaire M."/>
            <person name="Lesur I."/>
            <person name="Ma L."/>
            <person name="Muller H."/>
            <person name="Nicaud J.M."/>
            <person name="Nikolski M."/>
            <person name="Oztas S."/>
            <person name="Ozier-Kalogeropoulos O."/>
            <person name="Pellenz S."/>
            <person name="Potier S."/>
            <person name="Richard G.F."/>
            <person name="Straub M.L."/>
            <person name="Suleau A."/>
            <person name="Swennene D."/>
            <person name="Tekaia F."/>
            <person name="Wesolowski-Louvel M."/>
            <person name="Westhof E."/>
            <person name="Wirth B."/>
            <person name="Zeniou-Meyer M."/>
            <person name="Zivanovic I."/>
            <person name="Bolotin-Fukuhara M."/>
            <person name="Thierry A."/>
            <person name="Bouchier C."/>
            <person name="Caudron B."/>
            <person name="Scarpelli C."/>
            <person name="Gaillardin C."/>
            <person name="Weissenbach J."/>
            <person name="Wincker P."/>
            <person name="Souciet J.L."/>
        </authorList>
    </citation>
    <scope>NUCLEOTIDE SEQUENCE [LARGE SCALE GENOMIC DNA]</scope>
    <source>
        <strain evidence="4">ATCC 36239 / CBS 767 / BCRC 21394 / JCM 1990 / NBRC 0083 / IGC 2968</strain>
    </source>
</reference>
<feature type="region of interest" description="Disordered" evidence="1">
    <location>
        <begin position="410"/>
        <end position="469"/>
    </location>
</feature>
<dbReference type="Proteomes" id="UP000000599">
    <property type="component" value="Chromosome F"/>
</dbReference>
<dbReference type="AlphaFoldDB" id="Q6BKX5"/>
<feature type="compositionally biased region" description="Low complexity" evidence="1">
    <location>
        <begin position="417"/>
        <end position="445"/>
    </location>
</feature>
<dbReference type="RefSeq" id="XP_461146.2">
    <property type="nucleotide sequence ID" value="XM_461146.1"/>
</dbReference>
<evidence type="ECO:0000313" key="4">
    <source>
        <dbReference type="Proteomes" id="UP000000599"/>
    </source>
</evidence>
<evidence type="ECO:0000313" key="3">
    <source>
        <dbReference type="EMBL" id="CAG89529.2"/>
    </source>
</evidence>
<keyword evidence="4" id="KW-1185">Reference proteome</keyword>
<feature type="region of interest" description="Disordered" evidence="1">
    <location>
        <begin position="373"/>
        <end position="392"/>
    </location>
</feature>
<dbReference type="KEGG" id="dha:DEHA2F18128g"/>
<feature type="compositionally biased region" description="Polar residues" evidence="1">
    <location>
        <begin position="329"/>
        <end position="345"/>
    </location>
</feature>
<feature type="region of interest" description="Disordered" evidence="1">
    <location>
        <begin position="323"/>
        <end position="349"/>
    </location>
</feature>
<dbReference type="InParanoid" id="Q6BKX5"/>
<gene>
    <name evidence="3" type="ordered locus">DEHA2F18128g</name>
</gene>
<sequence>MAENTEENASSSDQIDRNQSFGDVDERIPRLVRISSLHPNYVRQNLSSTVSPVKLLLEGDLMSMTKDWSQMEMEDERRLVRFKFKRETPTDYYITFEAVSKQEFTHEQPIISCIFWKEKNLHISTSVDIILILEYLVEQCFTIEEKNRIRRNLQSLKPYTVSRSNKSCQRFFNVLMSMEDPRPRNIEKDLKVFKWSDLFNAFNKVISKYSTNMPKNVSPSGDGGIAQDKSLPGDSDILGVNGAGISKGRSDDGLIASSKNSEMSSFLPNERLKILKRKVTQSRNSNQLSINGRHKLFQHAITPTDPIPIRHDNDKTNGDFKFDKENNFDSDNSENVGKNNTYNKNSDIRQSEDCYKQKVNPCLAEPEPKVKMQTSITGDELPDSLSSQSVSGLEVNSGLGSYSSMLVSISPASDSRNSNTKTNINNNSNSNSNTTNTNTNTNTTKSNEKSNESSSGHSSDVFTNGSSRSTQVSSDFLYTSSIGLDARKKVLSDQRLDHISKPLSNGQVQQESYFKERHHTHYFQYPSQSQLYNDTEYKPLSANNVRIHEEKTTNGKIDKVKLPSIKPSINKSNTLRERGIELPPLKQSGGGQFQFNGPLPGPSMIQSNIEEYRKQPIAVTPSTITQQVSSGTEGFVVNLNPITDSFRPPERQ</sequence>
<feature type="region of interest" description="Disordered" evidence="1">
    <location>
        <begin position="1"/>
        <end position="20"/>
    </location>
</feature>
<feature type="compositionally biased region" description="Polar residues" evidence="1">
    <location>
        <begin position="7"/>
        <end position="20"/>
    </location>
</feature>
<proteinExistence type="predicted"/>
<evidence type="ECO:0000256" key="1">
    <source>
        <dbReference type="SAM" id="MobiDB-lite"/>
    </source>
</evidence>
<dbReference type="HOGENOM" id="CLU_420340_0_0_1"/>
<dbReference type="EMBL" id="CR382138">
    <property type="protein sequence ID" value="CAG89529.2"/>
    <property type="molecule type" value="Genomic_DNA"/>
</dbReference>
<dbReference type="Pfam" id="PF23305">
    <property type="entry name" value="DUF7082"/>
    <property type="match status" value="1"/>
</dbReference>
<name>Q6BKX5_DEBHA</name>
<dbReference type="PANTHER" id="PTHR39463">
    <property type="entry name" value="MEDUSA"/>
    <property type="match status" value="1"/>
</dbReference>
<accession>Q6BKX5</accession>
<feature type="domain" description="DUF7082" evidence="2">
    <location>
        <begin position="52"/>
        <end position="206"/>
    </location>
</feature>
<dbReference type="eggNOG" id="ENOG502QTDM">
    <property type="taxonomic scope" value="Eukaryota"/>
</dbReference>
<dbReference type="PANTHER" id="PTHR39463:SF1">
    <property type="entry name" value="MEDUSA"/>
    <property type="match status" value="1"/>
</dbReference>
<dbReference type="GeneID" id="2904308"/>
<feature type="compositionally biased region" description="Polar residues" evidence="1">
    <location>
        <begin position="456"/>
        <end position="469"/>
    </location>
</feature>
<protein>
    <submittedName>
        <fullName evidence="3">DEHA2F18128p</fullName>
    </submittedName>
</protein>
<dbReference type="InterPro" id="IPR055509">
    <property type="entry name" value="DUF7082"/>
</dbReference>
<evidence type="ECO:0000259" key="2">
    <source>
        <dbReference type="Pfam" id="PF23305"/>
    </source>
</evidence>